<dbReference type="InterPro" id="IPR036397">
    <property type="entry name" value="RNaseH_sf"/>
</dbReference>
<accession>A0AAD6VX75</accession>
<reference evidence="4" key="1">
    <citation type="submission" date="2023-03" db="EMBL/GenBank/DDBJ databases">
        <title>Massive genome expansion in bonnet fungi (Mycena s.s.) driven by repeated elements and novel gene families across ecological guilds.</title>
        <authorList>
            <consortium name="Lawrence Berkeley National Laboratory"/>
            <person name="Harder C.B."/>
            <person name="Miyauchi S."/>
            <person name="Viragh M."/>
            <person name="Kuo A."/>
            <person name="Thoen E."/>
            <person name="Andreopoulos B."/>
            <person name="Lu D."/>
            <person name="Skrede I."/>
            <person name="Drula E."/>
            <person name="Henrissat B."/>
            <person name="Morin E."/>
            <person name="Kohler A."/>
            <person name="Barry K."/>
            <person name="LaButti K."/>
            <person name="Morin E."/>
            <person name="Salamov A."/>
            <person name="Lipzen A."/>
            <person name="Mereny Z."/>
            <person name="Hegedus B."/>
            <person name="Baldrian P."/>
            <person name="Stursova M."/>
            <person name="Weitz H."/>
            <person name="Taylor A."/>
            <person name="Grigoriev I.V."/>
            <person name="Nagy L.G."/>
            <person name="Martin F."/>
            <person name="Kauserud H."/>
        </authorList>
    </citation>
    <scope>NUCLEOTIDE SEQUENCE</scope>
    <source>
        <strain evidence="4">9144</strain>
    </source>
</reference>
<feature type="region of interest" description="Disordered" evidence="1">
    <location>
        <begin position="1"/>
        <end position="28"/>
    </location>
</feature>
<dbReference type="Pfam" id="PF16486">
    <property type="entry name" value="ArgoN"/>
    <property type="match status" value="1"/>
</dbReference>
<evidence type="ECO:0000256" key="1">
    <source>
        <dbReference type="SAM" id="MobiDB-lite"/>
    </source>
</evidence>
<dbReference type="InterPro" id="IPR032474">
    <property type="entry name" value="Argonaute_N"/>
</dbReference>
<feature type="domain" description="Piwi" evidence="3">
    <location>
        <begin position="539"/>
        <end position="843"/>
    </location>
</feature>
<feature type="domain" description="PAZ" evidence="2">
    <location>
        <begin position="252"/>
        <end position="365"/>
    </location>
</feature>
<dbReference type="PANTHER" id="PTHR22891">
    <property type="entry name" value="EUKARYOTIC TRANSLATION INITIATION FACTOR 2C"/>
    <property type="match status" value="1"/>
</dbReference>
<dbReference type="Pfam" id="PF16487">
    <property type="entry name" value="ArgoMid"/>
    <property type="match status" value="1"/>
</dbReference>
<dbReference type="SMART" id="SM01163">
    <property type="entry name" value="DUF1785"/>
    <property type="match status" value="1"/>
</dbReference>
<keyword evidence="5" id="KW-1185">Reference proteome</keyword>
<evidence type="ECO:0000259" key="2">
    <source>
        <dbReference type="PROSITE" id="PS50821"/>
    </source>
</evidence>
<dbReference type="InterPro" id="IPR032473">
    <property type="entry name" value="Argonaute_Mid_dom"/>
</dbReference>
<dbReference type="EMBL" id="JARJCW010000008">
    <property type="protein sequence ID" value="KAJ7221369.1"/>
    <property type="molecule type" value="Genomic_DNA"/>
</dbReference>
<evidence type="ECO:0000313" key="5">
    <source>
        <dbReference type="Proteomes" id="UP001219525"/>
    </source>
</evidence>
<comment type="caution">
    <text evidence="4">The sequence shown here is derived from an EMBL/GenBank/DDBJ whole genome shotgun (WGS) entry which is preliminary data.</text>
</comment>
<dbReference type="SUPFAM" id="SSF101690">
    <property type="entry name" value="PAZ domain"/>
    <property type="match status" value="1"/>
</dbReference>
<dbReference type="InterPro" id="IPR036085">
    <property type="entry name" value="PAZ_dom_sf"/>
</dbReference>
<dbReference type="InterPro" id="IPR045246">
    <property type="entry name" value="Piwi_ago-like"/>
</dbReference>
<organism evidence="4 5">
    <name type="scientific">Mycena pura</name>
    <dbReference type="NCBI Taxonomy" id="153505"/>
    <lineage>
        <taxon>Eukaryota</taxon>
        <taxon>Fungi</taxon>
        <taxon>Dikarya</taxon>
        <taxon>Basidiomycota</taxon>
        <taxon>Agaricomycotina</taxon>
        <taxon>Agaricomycetes</taxon>
        <taxon>Agaricomycetidae</taxon>
        <taxon>Agaricales</taxon>
        <taxon>Marasmiineae</taxon>
        <taxon>Mycenaceae</taxon>
        <taxon>Mycena</taxon>
    </lineage>
</organism>
<dbReference type="Pfam" id="PF02171">
    <property type="entry name" value="Piwi"/>
    <property type="match status" value="1"/>
</dbReference>
<dbReference type="SUPFAM" id="SSF53098">
    <property type="entry name" value="Ribonuclease H-like"/>
    <property type="match status" value="1"/>
</dbReference>
<dbReference type="InterPro" id="IPR032472">
    <property type="entry name" value="ArgoL2"/>
</dbReference>
<dbReference type="Pfam" id="PF16488">
    <property type="entry name" value="ArgoL2"/>
    <property type="match status" value="1"/>
</dbReference>
<dbReference type="PROSITE" id="PS50822">
    <property type="entry name" value="PIWI"/>
    <property type="match status" value="1"/>
</dbReference>
<dbReference type="PROSITE" id="PS50821">
    <property type="entry name" value="PAZ"/>
    <property type="match status" value="1"/>
</dbReference>
<dbReference type="Pfam" id="PF02170">
    <property type="entry name" value="PAZ"/>
    <property type="match status" value="1"/>
</dbReference>
<dbReference type="Proteomes" id="UP001219525">
    <property type="component" value="Unassembled WGS sequence"/>
</dbReference>
<dbReference type="Pfam" id="PF08699">
    <property type="entry name" value="ArgoL1"/>
    <property type="match status" value="1"/>
</dbReference>
<dbReference type="InterPro" id="IPR003165">
    <property type="entry name" value="Piwi"/>
</dbReference>
<proteinExistence type="predicted"/>
<dbReference type="InterPro" id="IPR003100">
    <property type="entry name" value="PAZ_dom"/>
</dbReference>
<dbReference type="Gene3D" id="3.40.50.2300">
    <property type="match status" value="1"/>
</dbReference>
<dbReference type="InterPro" id="IPR012337">
    <property type="entry name" value="RNaseH-like_sf"/>
</dbReference>
<dbReference type="Gene3D" id="2.170.260.10">
    <property type="entry name" value="paz domain"/>
    <property type="match status" value="1"/>
</dbReference>
<dbReference type="CDD" id="cd02846">
    <property type="entry name" value="PAZ_argonaute_like"/>
    <property type="match status" value="1"/>
</dbReference>
<evidence type="ECO:0000259" key="3">
    <source>
        <dbReference type="PROSITE" id="PS50822"/>
    </source>
</evidence>
<evidence type="ECO:0000313" key="4">
    <source>
        <dbReference type="EMBL" id="KAJ7221369.1"/>
    </source>
</evidence>
<name>A0AAD6VX75_9AGAR</name>
<dbReference type="AlphaFoldDB" id="A0AAD6VX75"/>
<gene>
    <name evidence="4" type="ORF">GGX14DRAFT_429503</name>
</gene>
<sequence>MPPRGQARGGARGGRGGRGGASGVALTTQPGLQPAAQHITTVGIRRPGYGTSGRAMNINVNSFTATFEGAYIFHYDVITPEKNAAAMNKRLMKELQNNVAPAVFADAGVGFDGRKNLVSSAQLNMRGDSAEFDVTLPGEAPTHADRPPRIYKIRLTLVATINAEVLRGFTAGRQSHDNVITTALMALNVVIKEDPSQKFPTKGRSFFTPQGSKKIMGGLELWRGYFQSIRPAVGRLLVNVDISTGLMYQAGPLINLCLEFLKIKNPAQLSSQMPDQHRRDLGRFITGVRVQTRDAAGGAVRSRVVRKLSRQGANEVTFTDRDGHVRTVARYFQDTTGRPLRSPALLCVEVGRGALIPLELCTVIPGQIVRKEIPEEVRSELVTFSTMHPKQRLESVRQALQVLAYGQSEYVRKFGLTVGTDLVSTQARVLNAPRLKYGGTGPRATVNPANGSWNMADKRFFQPMTIKAWVLAILEAPNRFNDQVAQDVARDLVAGCRATGMTVEDPIPVIRRINGQGNIAQQLIAAGKECADTKVGPSLFVVVLPEGGNHLYTIVKHWGDIRQGVATQCVKSKKCTRAKMQYWANVALKINVKLGGVNVITDATQMTTLSDPHLPTVIMGADVMHPAPGSTGRPSFAAVVSSVDANAAKYVAISKVQVGRQELITDLQEMTSYALSKYLSYREFVEKARPVAPKRLIFYRDGVSEGQFQQVLDQELPLIKAACREHKINPTITLIVVGKRHHIRLFAANDRDADRSGNCPAGTVVDRDIGHPTEFDFYLQSHGGLLGTSRPAHYSDNNFSADALQALSFALCHVYARATRSVSIPAPVYYADTVCARAKIHFDPFASHSETGTTTSDASENLESFKRDYLPLHDKHRNLMYFSLSGCKYEGLFCRNL</sequence>
<feature type="compositionally biased region" description="Gly residues" evidence="1">
    <location>
        <begin position="7"/>
        <end position="22"/>
    </location>
</feature>
<dbReference type="InterPro" id="IPR014811">
    <property type="entry name" value="ArgoL1"/>
</dbReference>
<dbReference type="Gene3D" id="3.30.420.10">
    <property type="entry name" value="Ribonuclease H-like superfamily/Ribonuclease H"/>
    <property type="match status" value="1"/>
</dbReference>
<dbReference type="GO" id="GO:0003723">
    <property type="term" value="F:RNA binding"/>
    <property type="evidence" value="ECO:0007669"/>
    <property type="project" value="InterPro"/>
</dbReference>
<protein>
    <submittedName>
        <fullName evidence="4">Argonaute-like protein</fullName>
    </submittedName>
</protein>
<dbReference type="SMART" id="SM00950">
    <property type="entry name" value="Piwi"/>
    <property type="match status" value="1"/>
</dbReference>
<dbReference type="CDD" id="cd04657">
    <property type="entry name" value="Piwi_ago-like"/>
    <property type="match status" value="1"/>
</dbReference>